<reference evidence="2" key="1">
    <citation type="submission" date="2010-03" db="EMBL/GenBank/DDBJ databases">
        <title>The complete genome of Mycoplasma crocodyli MP145.</title>
        <authorList>
            <person name="Glass J.I."/>
            <person name="Durkin A.S."/>
            <person name="Hostetler J."/>
            <person name="Jackson J."/>
            <person name="Johnson J."/>
            <person name="May M.A."/>
            <person name="Paralanov V."/>
            <person name="Radune D."/>
            <person name="Szczypinski B."/>
            <person name="Brown D.R."/>
        </authorList>
    </citation>
    <scope>NUCLEOTIDE SEQUENCE [LARGE SCALE GENOMIC DNA]</scope>
    <source>
        <strain evidence="2">ATCC 51981 / MP145</strain>
    </source>
</reference>
<dbReference type="Proteomes" id="UP000001845">
    <property type="component" value="Chromosome"/>
</dbReference>
<evidence type="ECO:0000313" key="2">
    <source>
        <dbReference type="Proteomes" id="UP000001845"/>
    </source>
</evidence>
<protein>
    <submittedName>
        <fullName evidence="1">Uncharacterized protein</fullName>
    </submittedName>
</protein>
<name>D5E6G6_MYCCM</name>
<dbReference type="RefSeq" id="WP_013054213.1">
    <property type="nucleotide sequence ID" value="NC_014014.1"/>
</dbReference>
<evidence type="ECO:0000313" key="1">
    <source>
        <dbReference type="EMBL" id="ADE19436.1"/>
    </source>
</evidence>
<organism evidence="1 2">
    <name type="scientific">Mycoplasma crocodyli (strain ATCC 51981 / MP145)</name>
    <dbReference type="NCBI Taxonomy" id="512564"/>
    <lineage>
        <taxon>Bacteria</taxon>
        <taxon>Bacillati</taxon>
        <taxon>Mycoplasmatota</taxon>
        <taxon>Mollicutes</taxon>
        <taxon>Mycoplasmataceae</taxon>
        <taxon>Mycoplasma</taxon>
    </lineage>
</organism>
<reference evidence="1 2" key="3">
    <citation type="journal article" date="2011" name="J. Bacteriol.">
        <title>Genome sequences of Mycoplasma alligatoris A21JP2T and Mycoplasma crocodyli MP145T.</title>
        <authorList>
            <person name="Brown D.R."/>
            <person name="Farmerie W.G."/>
            <person name="May M."/>
            <person name="Benders G.A."/>
            <person name="Durkin A.S."/>
            <person name="Hlavinka K."/>
            <person name="Hostetler J."/>
            <person name="Jackson J."/>
            <person name="Johnson J."/>
            <person name="Miller R.H."/>
            <person name="Paralanov V."/>
            <person name="Radune D."/>
            <person name="Szczypinski B."/>
            <person name="Glass J.I."/>
        </authorList>
    </citation>
    <scope>NUCLEOTIDE SEQUENCE [LARGE SCALE GENOMIC DNA]</scope>
    <source>
        <strain evidence="2">ATCC 51981 / MP145</strain>
    </source>
</reference>
<reference key="2">
    <citation type="submission" date="2010-03" db="EMBL/GenBank/DDBJ databases">
        <authorList>
            <person name="Ma Z."/>
            <person name="Wang X."/>
            <person name="Liu H."/>
        </authorList>
    </citation>
    <scope>NUCLEOTIDE SEQUENCE</scope>
    <source>
        <strain>MP145</strain>
    </source>
</reference>
<accession>D5E6G6</accession>
<sequence>MNTELQTKKSKELNLSFSFAILDYHNRHFTIELGTMLRDINYSEKYCEWFMEDLLFFLEMNGYQLRFDVSRIKFTGIENLRLSAEDKLEFVDFLTNKVTNFKITV</sequence>
<dbReference type="OrthoDB" id="398762at2"/>
<dbReference type="EMBL" id="CP001991">
    <property type="protein sequence ID" value="ADE19436.1"/>
    <property type="molecule type" value="Genomic_DNA"/>
</dbReference>
<dbReference type="KEGG" id="mcd:MCRO_0761"/>
<dbReference type="HOGENOM" id="CLU_171774_0_0_14"/>
<dbReference type="AlphaFoldDB" id="D5E6G6"/>
<keyword evidence="2" id="KW-1185">Reference proteome</keyword>
<dbReference type="eggNOG" id="ENOG5030MWK">
    <property type="taxonomic scope" value="Bacteria"/>
</dbReference>
<gene>
    <name evidence="1" type="ordered locus">MCRO_0761</name>
</gene>
<proteinExistence type="predicted"/>